<feature type="compositionally biased region" description="Low complexity" evidence="1">
    <location>
        <begin position="186"/>
        <end position="201"/>
    </location>
</feature>
<reference evidence="2" key="2">
    <citation type="submission" date="2021-03" db="UniProtKB">
        <authorList>
            <consortium name="EnsemblPlants"/>
        </authorList>
    </citation>
    <scope>IDENTIFICATION</scope>
</reference>
<proteinExistence type="predicted"/>
<feature type="compositionally biased region" description="Polar residues" evidence="1">
    <location>
        <begin position="164"/>
        <end position="185"/>
    </location>
</feature>
<dbReference type="EnsemblPlants" id="AUR62041859-RA">
    <property type="protein sequence ID" value="AUR62041859-RA:cds"/>
    <property type="gene ID" value="AUR62041859"/>
</dbReference>
<evidence type="ECO:0000313" key="2">
    <source>
        <dbReference type="EnsemblPlants" id="AUR62041859-RA:cds"/>
    </source>
</evidence>
<evidence type="ECO:0000313" key="3">
    <source>
        <dbReference type="Proteomes" id="UP000596660"/>
    </source>
</evidence>
<evidence type="ECO:0000256" key="1">
    <source>
        <dbReference type="SAM" id="MobiDB-lite"/>
    </source>
</evidence>
<dbReference type="Proteomes" id="UP000596660">
    <property type="component" value="Unplaced"/>
</dbReference>
<accession>A0A803N7V5</accession>
<dbReference type="Gramene" id="AUR62041859-RA">
    <property type="protein sequence ID" value="AUR62041859-RA:cds"/>
    <property type="gene ID" value="AUR62041859"/>
</dbReference>
<feature type="region of interest" description="Disordered" evidence="1">
    <location>
        <begin position="158"/>
        <end position="202"/>
    </location>
</feature>
<name>A0A803N7V5_CHEQI</name>
<organism evidence="2 3">
    <name type="scientific">Chenopodium quinoa</name>
    <name type="common">Quinoa</name>
    <dbReference type="NCBI Taxonomy" id="63459"/>
    <lineage>
        <taxon>Eukaryota</taxon>
        <taxon>Viridiplantae</taxon>
        <taxon>Streptophyta</taxon>
        <taxon>Embryophyta</taxon>
        <taxon>Tracheophyta</taxon>
        <taxon>Spermatophyta</taxon>
        <taxon>Magnoliopsida</taxon>
        <taxon>eudicotyledons</taxon>
        <taxon>Gunneridae</taxon>
        <taxon>Pentapetalae</taxon>
        <taxon>Caryophyllales</taxon>
        <taxon>Chenopodiaceae</taxon>
        <taxon>Chenopodioideae</taxon>
        <taxon>Atripliceae</taxon>
        <taxon>Chenopodium</taxon>
    </lineage>
</organism>
<keyword evidence="3" id="KW-1185">Reference proteome</keyword>
<reference evidence="2" key="1">
    <citation type="journal article" date="2017" name="Nature">
        <title>The genome of Chenopodium quinoa.</title>
        <authorList>
            <person name="Jarvis D.E."/>
            <person name="Ho Y.S."/>
            <person name="Lightfoot D.J."/>
            <person name="Schmoeckel S.M."/>
            <person name="Li B."/>
            <person name="Borm T.J.A."/>
            <person name="Ohyanagi H."/>
            <person name="Mineta K."/>
            <person name="Michell C.T."/>
            <person name="Saber N."/>
            <person name="Kharbatia N.M."/>
            <person name="Rupper R.R."/>
            <person name="Sharp A.R."/>
            <person name="Dally N."/>
            <person name="Boughton B.A."/>
            <person name="Woo Y.H."/>
            <person name="Gao G."/>
            <person name="Schijlen E.G.W.M."/>
            <person name="Guo X."/>
            <person name="Momin A.A."/>
            <person name="Negrao S."/>
            <person name="Al-Babili S."/>
            <person name="Gehring C."/>
            <person name="Roessner U."/>
            <person name="Jung C."/>
            <person name="Murphy K."/>
            <person name="Arold S.T."/>
            <person name="Gojobori T."/>
            <person name="van der Linden C.G."/>
            <person name="van Loo E.N."/>
            <person name="Jellen E.N."/>
            <person name="Maughan P.J."/>
            <person name="Tester M."/>
        </authorList>
    </citation>
    <scope>NUCLEOTIDE SEQUENCE [LARGE SCALE GENOMIC DNA]</scope>
    <source>
        <strain evidence="2">cv. PI 614886</strain>
    </source>
</reference>
<dbReference type="AlphaFoldDB" id="A0A803N7V5"/>
<sequence>MNHSMIPSFCYSEFNPQIVNVAEKRSQITQKAQDSDVYYSFLKSSELMIINFYRISQIDDDNSTKLFIFEMVAAASSNNNAIESSKDMMVSWIIFDYTTANFDDCCSRNSIGLAKKMGANSILDEIGSFGALASLVPMRVKVENYVISVRKTADVAPENGNLPGYQNANGNGNTGYDNGVPESQPNAGNNNGAAAANNRNVGGHDNENINNGYLVERHRLKIYEYDANSELKLVHNTNVVADDFDSWSEFAGVVYQYWLTVAGLVNAEQLAEAAIVPTPPDHCWPGSRTVFGNVDGGQNFTELNWFFLARENSLELRCSNAISPMIMTAILLSDQGYRYG</sequence>
<protein>
    <submittedName>
        <fullName evidence="2">Uncharacterized protein</fullName>
    </submittedName>
</protein>